<evidence type="ECO:0000313" key="2">
    <source>
        <dbReference type="EMBL" id="GAX23096.1"/>
    </source>
</evidence>
<organism evidence="2 3">
    <name type="scientific">Fistulifera solaris</name>
    <name type="common">Oleaginous diatom</name>
    <dbReference type="NCBI Taxonomy" id="1519565"/>
    <lineage>
        <taxon>Eukaryota</taxon>
        <taxon>Sar</taxon>
        <taxon>Stramenopiles</taxon>
        <taxon>Ochrophyta</taxon>
        <taxon>Bacillariophyta</taxon>
        <taxon>Bacillariophyceae</taxon>
        <taxon>Bacillariophycidae</taxon>
        <taxon>Naviculales</taxon>
        <taxon>Naviculaceae</taxon>
        <taxon>Fistulifera</taxon>
    </lineage>
</organism>
<accession>A0A1Z5KA75</accession>
<reference evidence="2 3" key="1">
    <citation type="journal article" date="2015" name="Plant Cell">
        <title>Oil accumulation by the oleaginous diatom Fistulifera solaris as revealed by the genome and transcriptome.</title>
        <authorList>
            <person name="Tanaka T."/>
            <person name="Maeda Y."/>
            <person name="Veluchamy A."/>
            <person name="Tanaka M."/>
            <person name="Abida H."/>
            <person name="Marechal E."/>
            <person name="Bowler C."/>
            <person name="Muto M."/>
            <person name="Sunaga Y."/>
            <person name="Tanaka M."/>
            <person name="Yoshino T."/>
            <person name="Taniguchi T."/>
            <person name="Fukuda Y."/>
            <person name="Nemoto M."/>
            <person name="Matsumoto M."/>
            <person name="Wong P.S."/>
            <person name="Aburatani S."/>
            <person name="Fujibuchi W."/>
        </authorList>
    </citation>
    <scope>NUCLEOTIDE SEQUENCE [LARGE SCALE GENOMIC DNA]</scope>
    <source>
        <strain evidence="2 3">JPCC DA0580</strain>
    </source>
</reference>
<dbReference type="Proteomes" id="UP000198406">
    <property type="component" value="Unassembled WGS sequence"/>
</dbReference>
<comment type="caution">
    <text evidence="2">The sequence shown here is derived from an EMBL/GenBank/DDBJ whole genome shotgun (WGS) entry which is preliminary data.</text>
</comment>
<feature type="coiled-coil region" evidence="1">
    <location>
        <begin position="236"/>
        <end position="319"/>
    </location>
</feature>
<feature type="coiled-coil region" evidence="1">
    <location>
        <begin position="766"/>
        <end position="828"/>
    </location>
</feature>
<dbReference type="InParanoid" id="A0A1Z5KA75"/>
<protein>
    <submittedName>
        <fullName evidence="2">Uncharacterized protein</fullName>
    </submittedName>
</protein>
<keyword evidence="3" id="KW-1185">Reference proteome</keyword>
<gene>
    <name evidence="2" type="ORF">FisN_15Hh001</name>
</gene>
<evidence type="ECO:0000313" key="3">
    <source>
        <dbReference type="Proteomes" id="UP000198406"/>
    </source>
</evidence>
<name>A0A1Z5KA75_FISSO</name>
<sequence length="857" mass="97435">MSSRSDGQLLQQLQQLQKELAQKEVALGQQDSLCKDQANKIEELVKQMAEMEDHLNHSYNQTLESLYAGMMQAKEEKEELMEQMAELESQVEAAKEEQERILRQPATTAEDSEELLSLREKLTDLEKRLHESNQQLRILEGSAKKAEDEKRHHEERALTLQAEILKHKDMLKEKENALAMAEMRAQKEAQMAASARSIQGTTPVVQAPVSGSKTGDELHTRIAELESRLGVSNRVADFLQKSLQKAEEQSHLFKDQKSQMSAELETIKRQLLENAAKLEESNEKTDKQEHHIQELVKKLEAAEKSLNSTQHDREAKVQEAVESANSGQKELLHKISQLEFRLTESRRFAEFVQSSLNKLKIEKETNEAKNNATIANLEFKLKEGSRVSQFVQQTLERKTKEFKQLELTSMGEKKQLEFKVAEASRMTVFLQNKLQEIEKKSSAEIASLQFKLTEATRMTQFLTTNANKVAENMRKQRDEMDLLEKQLEATRGDLAAAKSASKAKDGILSAQSETVTELRRKVGELESRLSVSNRVCDFLQTNLSKAEEMKSMAEMRRDDVEKQLSVLTNQLSETESKMKALSQLSDEQAKKIETLMKEMADTTNSLTQSHKSALAQLNAALETKGQEARDLAAKIAQLEFRVTESQRLSTFVQSKMKGLENEKSEQAAKYEAEIAQLKFKATESSRMAVFAQGAVTKSGEEKKAIEAKAAGEKAKLEFNLAEATRMTTFLTNKLKDTENTYQGRLKDLEFKVTESNRVSKYQQTSLVRLAEEKQCLMGEKNELEFQVEQLKQKLEEKELELSARDDYASDYKKKISDLQTQMAMAEGKLSVAYRMNDFLTKSLSQAEEEKRMLQSGH</sequence>
<evidence type="ECO:0000256" key="1">
    <source>
        <dbReference type="SAM" id="Coils"/>
    </source>
</evidence>
<dbReference type="Gene3D" id="1.10.287.1490">
    <property type="match status" value="1"/>
</dbReference>
<keyword evidence="1" id="KW-0175">Coiled coil</keyword>
<dbReference type="AlphaFoldDB" id="A0A1Z5KA75"/>
<feature type="coiled-coil region" evidence="1">
    <location>
        <begin position="6"/>
        <end position="191"/>
    </location>
</feature>
<dbReference type="EMBL" id="BDSP01000193">
    <property type="protein sequence ID" value="GAX23096.1"/>
    <property type="molecule type" value="Genomic_DNA"/>
</dbReference>
<proteinExistence type="predicted"/>
<feature type="coiled-coil region" evidence="1">
    <location>
        <begin position="466"/>
        <end position="680"/>
    </location>
</feature>